<dbReference type="AlphaFoldDB" id="A0A2H0K683"/>
<dbReference type="HAMAP" id="MF_00374">
    <property type="entry name" value="Ribosomal_uL29"/>
    <property type="match status" value="1"/>
</dbReference>
<dbReference type="GO" id="GO:1990904">
    <property type="term" value="C:ribonucleoprotein complex"/>
    <property type="evidence" value="ECO:0007669"/>
    <property type="project" value="UniProtKB-KW"/>
</dbReference>
<dbReference type="GO" id="GO:0006412">
    <property type="term" value="P:translation"/>
    <property type="evidence" value="ECO:0007669"/>
    <property type="project" value="UniProtKB-UniRule"/>
</dbReference>
<dbReference type="Gene3D" id="1.10.287.310">
    <property type="match status" value="1"/>
</dbReference>
<evidence type="ECO:0000256" key="3">
    <source>
        <dbReference type="ARBA" id="ARBA00023274"/>
    </source>
</evidence>
<dbReference type="GO" id="GO:0003735">
    <property type="term" value="F:structural constituent of ribosome"/>
    <property type="evidence" value="ECO:0007669"/>
    <property type="project" value="InterPro"/>
</dbReference>
<comment type="caution">
    <text evidence="6">The sequence shown here is derived from an EMBL/GenBank/DDBJ whole genome shotgun (WGS) entry which is preliminary data.</text>
</comment>
<gene>
    <name evidence="5 6" type="primary">rpmC</name>
    <name evidence="6" type="ORF">COV95_02300</name>
</gene>
<protein>
    <recommendedName>
        <fullName evidence="4 5">Large ribosomal subunit protein uL29</fullName>
    </recommendedName>
</protein>
<evidence type="ECO:0000313" key="6">
    <source>
        <dbReference type="EMBL" id="PIQ66767.1"/>
    </source>
</evidence>
<evidence type="ECO:0000256" key="1">
    <source>
        <dbReference type="ARBA" id="ARBA00009254"/>
    </source>
</evidence>
<dbReference type="EMBL" id="PCVC01000066">
    <property type="protein sequence ID" value="PIQ66767.1"/>
    <property type="molecule type" value="Genomic_DNA"/>
</dbReference>
<accession>A0A2H0K683</accession>
<dbReference type="GO" id="GO:0005840">
    <property type="term" value="C:ribosome"/>
    <property type="evidence" value="ECO:0007669"/>
    <property type="project" value="UniProtKB-KW"/>
</dbReference>
<name>A0A2H0K683_9BACT</name>
<comment type="similarity">
    <text evidence="1 5">Belongs to the universal ribosomal protein uL29 family.</text>
</comment>
<dbReference type="SUPFAM" id="SSF46561">
    <property type="entry name" value="Ribosomal protein L29 (L29p)"/>
    <property type="match status" value="1"/>
</dbReference>
<sequence>MKDIKTKSEKDLSKTLIEKRESLRNFRFGVSGSKIRNMKEGRGLKREIAQILTEISRRNKELAIK</sequence>
<dbReference type="Pfam" id="PF00831">
    <property type="entry name" value="Ribosomal_L29"/>
    <property type="match status" value="1"/>
</dbReference>
<evidence type="ECO:0000256" key="4">
    <source>
        <dbReference type="ARBA" id="ARBA00035204"/>
    </source>
</evidence>
<organism evidence="6 7">
    <name type="scientific">Candidatus Zambryskibacteria bacterium CG11_big_fil_rev_8_21_14_0_20_40_24</name>
    <dbReference type="NCBI Taxonomy" id="1975116"/>
    <lineage>
        <taxon>Bacteria</taxon>
        <taxon>Candidatus Zambryskiibacteriota</taxon>
    </lineage>
</organism>
<evidence type="ECO:0000256" key="2">
    <source>
        <dbReference type="ARBA" id="ARBA00022980"/>
    </source>
</evidence>
<reference evidence="6 7" key="1">
    <citation type="submission" date="2017-09" db="EMBL/GenBank/DDBJ databases">
        <title>Depth-based differentiation of microbial function through sediment-hosted aquifers and enrichment of novel symbionts in the deep terrestrial subsurface.</title>
        <authorList>
            <person name="Probst A.J."/>
            <person name="Ladd B."/>
            <person name="Jarett J.K."/>
            <person name="Geller-Mcgrath D.E."/>
            <person name="Sieber C.M."/>
            <person name="Emerson J.B."/>
            <person name="Anantharaman K."/>
            <person name="Thomas B.C."/>
            <person name="Malmstrom R."/>
            <person name="Stieglmeier M."/>
            <person name="Klingl A."/>
            <person name="Woyke T."/>
            <person name="Ryan C.M."/>
            <person name="Banfield J.F."/>
        </authorList>
    </citation>
    <scope>NUCLEOTIDE SEQUENCE [LARGE SCALE GENOMIC DNA]</scope>
    <source>
        <strain evidence="6">CG11_big_fil_rev_8_21_14_0_20_40_24</strain>
    </source>
</reference>
<dbReference type="NCBIfam" id="TIGR00012">
    <property type="entry name" value="L29"/>
    <property type="match status" value="1"/>
</dbReference>
<dbReference type="Proteomes" id="UP000229834">
    <property type="component" value="Unassembled WGS sequence"/>
</dbReference>
<evidence type="ECO:0000313" key="7">
    <source>
        <dbReference type="Proteomes" id="UP000229834"/>
    </source>
</evidence>
<keyword evidence="3 5" id="KW-0687">Ribonucleoprotein</keyword>
<dbReference type="InterPro" id="IPR036049">
    <property type="entry name" value="Ribosomal_uL29_sf"/>
</dbReference>
<keyword evidence="2 5" id="KW-0689">Ribosomal protein</keyword>
<proteinExistence type="inferred from homology"/>
<dbReference type="InterPro" id="IPR001854">
    <property type="entry name" value="Ribosomal_uL29"/>
</dbReference>
<evidence type="ECO:0000256" key="5">
    <source>
        <dbReference type="HAMAP-Rule" id="MF_00374"/>
    </source>
</evidence>